<dbReference type="Gene3D" id="3.40.50.1820">
    <property type="entry name" value="alpha/beta hydrolase"/>
    <property type="match status" value="1"/>
</dbReference>
<keyword evidence="2" id="KW-0378">Hydrolase</keyword>
<dbReference type="OrthoDB" id="9800988at2"/>
<dbReference type="Pfam" id="PF00561">
    <property type="entry name" value="Abhydrolase_1"/>
    <property type="match status" value="1"/>
</dbReference>
<organism evidence="2 3">
    <name type="scientific">Agromyces intestinalis</name>
    <dbReference type="NCBI Taxonomy" id="2592652"/>
    <lineage>
        <taxon>Bacteria</taxon>
        <taxon>Bacillati</taxon>
        <taxon>Actinomycetota</taxon>
        <taxon>Actinomycetes</taxon>
        <taxon>Micrococcales</taxon>
        <taxon>Microbacteriaceae</taxon>
        <taxon>Agromyces</taxon>
    </lineage>
</organism>
<keyword evidence="3" id="KW-1185">Reference proteome</keyword>
<dbReference type="PANTHER" id="PTHR45763">
    <property type="entry name" value="HYDROLASE, ALPHA/BETA FOLD FAMILY PROTEIN, EXPRESSED-RELATED"/>
    <property type="match status" value="1"/>
</dbReference>
<dbReference type="PANTHER" id="PTHR45763:SF46">
    <property type="entry name" value="AB HYDROLASE-1 DOMAIN-CONTAINING PROTEIN"/>
    <property type="match status" value="1"/>
</dbReference>
<dbReference type="SUPFAM" id="SSF53474">
    <property type="entry name" value="alpha/beta-Hydrolases"/>
    <property type="match status" value="1"/>
</dbReference>
<evidence type="ECO:0000259" key="1">
    <source>
        <dbReference type="Pfam" id="PF00561"/>
    </source>
</evidence>
<name>A0A5C1YEJ3_9MICO</name>
<dbReference type="Proteomes" id="UP000324678">
    <property type="component" value="Chromosome"/>
</dbReference>
<dbReference type="AlphaFoldDB" id="A0A5C1YEJ3"/>
<reference evidence="2 3" key="1">
    <citation type="submission" date="2019-09" db="EMBL/GenBank/DDBJ databases">
        <title>Genome sequencing of strain KACC 19306.</title>
        <authorList>
            <person name="Heo J."/>
            <person name="Kim S.-J."/>
            <person name="Kim J.-S."/>
            <person name="Hong S.-B."/>
            <person name="Kwon S.-W."/>
        </authorList>
    </citation>
    <scope>NUCLEOTIDE SEQUENCE [LARGE SCALE GENOMIC DNA]</scope>
    <source>
        <strain evidence="2 3">KACC 19306</strain>
    </source>
</reference>
<dbReference type="GO" id="GO:0016787">
    <property type="term" value="F:hydrolase activity"/>
    <property type="evidence" value="ECO:0007669"/>
    <property type="project" value="UniProtKB-KW"/>
</dbReference>
<proteinExistence type="predicted"/>
<evidence type="ECO:0000313" key="2">
    <source>
        <dbReference type="EMBL" id="QEO14541.1"/>
    </source>
</evidence>
<accession>A0A5C1YEJ3</accession>
<evidence type="ECO:0000313" key="3">
    <source>
        <dbReference type="Proteomes" id="UP000324678"/>
    </source>
</evidence>
<dbReference type="EMBL" id="CP043505">
    <property type="protein sequence ID" value="QEO14541.1"/>
    <property type="molecule type" value="Genomic_DNA"/>
</dbReference>
<protein>
    <submittedName>
        <fullName evidence="2">Alpha/beta hydrolase</fullName>
    </submittedName>
</protein>
<sequence length="292" mass="31867">MGDRSAESSSTVTLSDGRRLGYAQYGDPVGHPVFFFHGTQSSRLEHHPDDSIALARGVRIIAVDRPGHGLSDFQPDRHLLDWPEDVTALADALGIERFAVMGMSGGGPFALACASAIPGRLTTATIIAGMAPLADPTVFGNLTRQLKSTMWLARRAPRLVSAMLSMQRRQALTDPHKAVAPVIAQMSPNDRAIMARPEIAPIMPAMYAEAYRTSARGPAWDLTILTRPWGFALSEVSMPIILWQGEDDRNVPVAWGRYLEANLPHCTTHFIPDEGHLLIFDHFDEILAEAVG</sequence>
<feature type="domain" description="AB hydrolase-1" evidence="1">
    <location>
        <begin position="32"/>
        <end position="282"/>
    </location>
</feature>
<dbReference type="KEGG" id="ail:FLP10_09005"/>
<dbReference type="InterPro" id="IPR029058">
    <property type="entry name" value="AB_hydrolase_fold"/>
</dbReference>
<dbReference type="InterPro" id="IPR000073">
    <property type="entry name" value="AB_hydrolase_1"/>
</dbReference>
<gene>
    <name evidence="2" type="ORF">FLP10_09005</name>
</gene>